<feature type="compositionally biased region" description="Basic and acidic residues" evidence="2">
    <location>
        <begin position="1389"/>
        <end position="1401"/>
    </location>
</feature>
<proteinExistence type="predicted"/>
<evidence type="ECO:0000313" key="4">
    <source>
        <dbReference type="EMBL" id="KAL2751422.1"/>
    </source>
</evidence>
<evidence type="ECO:0000256" key="1">
    <source>
        <dbReference type="SAM" id="Coils"/>
    </source>
</evidence>
<organism evidence="4 5">
    <name type="scientific">Vespula maculifrons</name>
    <name type="common">Eastern yellow jacket</name>
    <name type="synonym">Wasp</name>
    <dbReference type="NCBI Taxonomy" id="7453"/>
    <lineage>
        <taxon>Eukaryota</taxon>
        <taxon>Metazoa</taxon>
        <taxon>Ecdysozoa</taxon>
        <taxon>Arthropoda</taxon>
        <taxon>Hexapoda</taxon>
        <taxon>Insecta</taxon>
        <taxon>Pterygota</taxon>
        <taxon>Neoptera</taxon>
        <taxon>Endopterygota</taxon>
        <taxon>Hymenoptera</taxon>
        <taxon>Apocrita</taxon>
        <taxon>Aculeata</taxon>
        <taxon>Vespoidea</taxon>
        <taxon>Vespidae</taxon>
        <taxon>Vespinae</taxon>
        <taxon>Vespula</taxon>
    </lineage>
</organism>
<feature type="coiled-coil region" evidence="1">
    <location>
        <begin position="1423"/>
        <end position="1450"/>
    </location>
</feature>
<evidence type="ECO:0000313" key="5">
    <source>
        <dbReference type="Proteomes" id="UP001607303"/>
    </source>
</evidence>
<feature type="region of interest" description="Disordered" evidence="2">
    <location>
        <begin position="969"/>
        <end position="991"/>
    </location>
</feature>
<keyword evidence="5" id="KW-1185">Reference proteome</keyword>
<keyword evidence="3" id="KW-0472">Membrane</keyword>
<comment type="caution">
    <text evidence="4">The sequence shown here is derived from an EMBL/GenBank/DDBJ whole genome shotgun (WGS) entry which is preliminary data.</text>
</comment>
<feature type="compositionally biased region" description="Basic and acidic residues" evidence="2">
    <location>
        <begin position="891"/>
        <end position="901"/>
    </location>
</feature>
<evidence type="ECO:0000256" key="3">
    <source>
        <dbReference type="SAM" id="Phobius"/>
    </source>
</evidence>
<feature type="region of interest" description="Disordered" evidence="2">
    <location>
        <begin position="239"/>
        <end position="294"/>
    </location>
</feature>
<feature type="compositionally biased region" description="Acidic residues" evidence="2">
    <location>
        <begin position="208"/>
        <end position="221"/>
    </location>
</feature>
<accession>A0ABD2D209</accession>
<feature type="compositionally biased region" description="Basic and acidic residues" evidence="2">
    <location>
        <begin position="239"/>
        <end position="250"/>
    </location>
</feature>
<feature type="compositionally biased region" description="Polar residues" evidence="2">
    <location>
        <begin position="259"/>
        <end position="281"/>
    </location>
</feature>
<feature type="region of interest" description="Disordered" evidence="2">
    <location>
        <begin position="1088"/>
        <end position="1107"/>
    </location>
</feature>
<keyword evidence="1" id="KW-0175">Coiled coil</keyword>
<evidence type="ECO:0000256" key="2">
    <source>
        <dbReference type="SAM" id="MobiDB-lite"/>
    </source>
</evidence>
<dbReference type="Proteomes" id="UP001607303">
    <property type="component" value="Unassembled WGS sequence"/>
</dbReference>
<dbReference type="EMBL" id="JAYRBN010000007">
    <property type="protein sequence ID" value="KAL2751422.1"/>
    <property type="molecule type" value="Genomic_DNA"/>
</dbReference>
<feature type="region of interest" description="Disordered" evidence="2">
    <location>
        <begin position="1381"/>
        <end position="1401"/>
    </location>
</feature>
<sequence>MCNSEQRQSITEEENLLNSYGFIRTPSRDKNPYVKPHISFSSFKSENDKEKECLCQCEYCSTNRSNRERFLKCVPMKRDNSFGLIKHSNQDLDSSKYWLSGEEFFRTPSKKFNESDESTKSNILQYHRCLNSNRTKLDDTFLLPTREKSDDIESYISKDVNKNSNSNDTNFLDHFELPFYQPELENIDYNAKSKTKVSLKDITREKMEEEEEEEEDDDDSSEILNWINDFERTRNKRYSNDLDGKTKENTSKNSSSSNCPFATNASNETNRTNPNKNVWKSNKTEDSRSRISESLKERKDVLKNIKKTNSQDQSSRWIIENISDIVTSKETSSKLTNSIRVIPNTANIYNHIYLSSNYSEKFLNISKLMKLMRRCARVSRIRRRIFKATNNRSRNRLSIICKRNHSLFFNDSNDLKGNVCDTLAGIKEELSGNLRGAKKLCEELPNSNIIRSISTPEIEDTLSEVLTRCKNYLRNNNYCEEAITKMNDLLTESVNDLQKIVKVDNLVLSKKTLRKPIEGFYNHYIFILEQCYKHLESIQGRQDFPKNDIKQALNGKEKMIDQKSKIKGLINDMLHLTNDITTAEDNKENIKKPLNRKASISNNIKNKQSNNRLEIKTNRGKNVRSNTIKKVNQMESEMNFTSQQFQAGSSNVRKNKVVNFKKDKALKENQNRSEKPIYSQELENLKRTKRSTHTISNISFVNNKEKVKNNPGPCLENVQAIKEKKNNEMCEKKTRMSSSIYITDKSRDRPRKSDDIRIKRQIQPVWKPGGAIKSFASNPMFLNNESTNRRTWQHCFEKDNQETKKSIVNPSEPIVSNRNNFFKEYRRNENFAEKRVTGLCELLAETRTIQKELKDNNNSLSETRSSPYNRSQIPLSNMSLTKGRVNSTELNSKKDKSEPKSRSGIPKLNALKVLFKDKRDNKSPKTTNVLTEDYEKKEEDKEICCSNERNDSKNSSMVLLEVPEKLPVNSSSEYKNEETNEETTKKNIKEKSFAEKLNSSNEKVTKTNDSLQKSILKSNTNFDRDTIIENQQSLISFRNMNSNTEANSMSNSITMVTSSKRCQLSCLSSLSSKTDFIFEKSIENSKSSKIDKDSLENSTDDNDEESEFKLDELKDSDSIEEKKKQQTSLNTSDILCSSVSYVPTKSFEHQRKLRYSNIKKDISRDSLNKVSIASTSGSDIDQEIRSMTLIEKARFNDNESIDRTIDEKKCKSSQTISHSKSFSDAYTNVENINSNCIKYVDRIVPSPNEIDLKISLKDVATEILSQDQSILLPTQMIQTQTNECSSTFLEKSIATDLVINSSNNSNETKTVVNVESKSICASEEKVLDHNDRWVMETVELYCEQPNDNLAISIENRKEEKKDSNDPNDRWVAETVELYCEQPNYEDDSKEDKKSELNKSSESKISNNFNIERSILSVSLIDQLKDIKEQLQSVDVKLNKLQETTKEANNAFSRVNVITTPFDSNIKKIISVSSNDLSESSNVKNVMINDRRSSSTIESSLSSNSFKRSSRISQGRRFERFNTNLNEMSDVTDAFQMTCCYSKNLCDAIKTCEDCSIVNNQSDECKKSSSTSFEEATGFFEKGSMEIDEQLTCEYFNKNCSRSYDKNNFNDDDEEMISIKSTSSSVEHIFYELKTTDHSSSDNESDQTDNYLFLSTKNSNDMKERETKTISDSIKKVSSNVLSIKDQRLEIMKYSDKETYFTFCNENIESNDYNDLIISREGLLLLIYFTICFFVFFCLNFSITCEPWFIS</sequence>
<feature type="compositionally biased region" description="Basic and acidic residues" evidence="2">
    <location>
        <begin position="914"/>
        <end position="923"/>
    </location>
</feature>
<feature type="region of interest" description="Disordered" evidence="2">
    <location>
        <begin position="854"/>
        <end position="939"/>
    </location>
</feature>
<protein>
    <submittedName>
        <fullName evidence="4">Protein 175-like isoform X1</fullName>
    </submittedName>
</protein>
<gene>
    <name evidence="4" type="ORF">V1477_000580</name>
</gene>
<keyword evidence="3" id="KW-1133">Transmembrane helix</keyword>
<name>A0ABD2D209_VESMC</name>
<feature type="compositionally biased region" description="Basic and acidic residues" evidence="2">
    <location>
        <begin position="282"/>
        <end position="294"/>
    </location>
</feature>
<reference evidence="4 5" key="1">
    <citation type="journal article" date="2024" name="Ann. Entomol. Soc. Am.">
        <title>Genomic analyses of the southern and eastern yellowjacket wasps (Hymenoptera: Vespidae) reveal evolutionary signatures of social life.</title>
        <authorList>
            <person name="Catto M.A."/>
            <person name="Caine P.B."/>
            <person name="Orr S.E."/>
            <person name="Hunt B.G."/>
            <person name="Goodisman M.A.D."/>
        </authorList>
    </citation>
    <scope>NUCLEOTIDE SEQUENCE [LARGE SCALE GENOMIC DNA]</scope>
    <source>
        <strain evidence="4">232</strain>
        <tissue evidence="4">Head and thorax</tissue>
    </source>
</reference>
<feature type="compositionally biased region" description="Basic and acidic residues" evidence="2">
    <location>
        <begin position="974"/>
        <end position="991"/>
    </location>
</feature>
<feature type="transmembrane region" description="Helical" evidence="3">
    <location>
        <begin position="1722"/>
        <end position="1742"/>
    </location>
</feature>
<feature type="compositionally biased region" description="Polar residues" evidence="2">
    <location>
        <begin position="856"/>
        <end position="890"/>
    </location>
</feature>
<keyword evidence="3" id="KW-0812">Transmembrane</keyword>
<feature type="region of interest" description="Disordered" evidence="2">
    <location>
        <begin position="203"/>
        <end position="223"/>
    </location>
</feature>